<dbReference type="SUPFAM" id="SSF110997">
    <property type="entry name" value="Sporulation related repeat"/>
    <property type="match status" value="1"/>
</dbReference>
<sequence precursor="true">MKFDLTRRAAIALVMALALLPTACAKHPTILATPTGKTRAETPLPEAGKRPPEATRIPATQRPYQIKGKTYYPIPSAHGFTESGLASWYGAKFHGRRTSNGEVYDMYAVSAAHKTLPMNTHLLVKNLENGKEITVRINDRGPFVRGRIIDLSYRAAQELGMVEQGLARVQITALGEAVRYVEDGRSGERFAAILDFEHGEFYVQVGAFTQQENARRLQQQLDTWGRSAVVKEYDHGGQIFYRVQVSAGDTMSGALRMERVMIEAGFPDAFVVAR</sequence>
<dbReference type="CDD" id="cd22268">
    <property type="entry name" value="DPBB_RlpA-like"/>
    <property type="match status" value="1"/>
</dbReference>
<dbReference type="SUPFAM" id="SSF50685">
    <property type="entry name" value="Barwin-like endoglucanases"/>
    <property type="match status" value="1"/>
</dbReference>
<dbReference type="PANTHER" id="PTHR34183">
    <property type="entry name" value="ENDOLYTIC PEPTIDOGLYCAN TRANSGLYCOSYLASE RLPA"/>
    <property type="match status" value="1"/>
</dbReference>
<evidence type="ECO:0000256" key="2">
    <source>
        <dbReference type="ARBA" id="ARBA00023239"/>
    </source>
</evidence>
<evidence type="ECO:0000256" key="5">
    <source>
        <dbReference type="RuleBase" id="RU003495"/>
    </source>
</evidence>
<dbReference type="InterPro" id="IPR034718">
    <property type="entry name" value="RlpA"/>
</dbReference>
<dbReference type="GO" id="GO:0000270">
    <property type="term" value="P:peptidoglycan metabolic process"/>
    <property type="evidence" value="ECO:0007669"/>
    <property type="project" value="UniProtKB-UniRule"/>
</dbReference>
<evidence type="ECO:0000256" key="1">
    <source>
        <dbReference type="ARBA" id="ARBA00022729"/>
    </source>
</evidence>
<feature type="domain" description="SPOR" evidence="7">
    <location>
        <begin position="195"/>
        <end position="274"/>
    </location>
</feature>
<evidence type="ECO:0000259" key="7">
    <source>
        <dbReference type="PROSITE" id="PS51724"/>
    </source>
</evidence>
<dbReference type="HAMAP" id="MF_02071">
    <property type="entry name" value="RlpA"/>
    <property type="match status" value="1"/>
</dbReference>
<comment type="function">
    <text evidence="4">Lytic transglycosylase with a strong preference for naked glycan strands that lack stem peptides.</text>
</comment>
<keyword evidence="3 4" id="KW-0961">Cell wall biogenesis/degradation</keyword>
<feature type="chain" id="PRO_5028550053" description="Probable endolytic peptidoglycan transglycosylase RlpA" evidence="4">
    <location>
        <begin position="26"/>
        <end position="274"/>
    </location>
</feature>
<name>A0A7C2XGI8_9BACT</name>
<dbReference type="PANTHER" id="PTHR34183:SF1">
    <property type="entry name" value="ENDOLYTIC PEPTIDOGLYCAN TRANSGLYCOSYLASE RLPA"/>
    <property type="match status" value="1"/>
</dbReference>
<feature type="region of interest" description="Disordered" evidence="6">
    <location>
        <begin position="32"/>
        <end position="55"/>
    </location>
</feature>
<gene>
    <name evidence="4" type="primary">rlpA</name>
    <name evidence="8" type="ORF">ENN98_02390</name>
</gene>
<dbReference type="AlphaFoldDB" id="A0A7C2XGI8"/>
<evidence type="ECO:0000256" key="4">
    <source>
        <dbReference type="HAMAP-Rule" id="MF_02071"/>
    </source>
</evidence>
<evidence type="ECO:0000256" key="3">
    <source>
        <dbReference type="ARBA" id="ARBA00023316"/>
    </source>
</evidence>
<organism evidence="8">
    <name type="scientific">Desulfurivibrio alkaliphilus</name>
    <dbReference type="NCBI Taxonomy" id="427923"/>
    <lineage>
        <taxon>Bacteria</taxon>
        <taxon>Pseudomonadati</taxon>
        <taxon>Thermodesulfobacteriota</taxon>
        <taxon>Desulfobulbia</taxon>
        <taxon>Desulfobulbales</taxon>
        <taxon>Desulfobulbaceae</taxon>
        <taxon>Desulfurivibrio</taxon>
    </lineage>
</organism>
<keyword evidence="1 4" id="KW-0732">Signal</keyword>
<dbReference type="Pfam" id="PF05036">
    <property type="entry name" value="SPOR"/>
    <property type="match status" value="1"/>
</dbReference>
<evidence type="ECO:0000256" key="6">
    <source>
        <dbReference type="SAM" id="MobiDB-lite"/>
    </source>
</evidence>
<dbReference type="InterPro" id="IPR009009">
    <property type="entry name" value="RlpA-like_DPBB"/>
</dbReference>
<dbReference type="InterPro" id="IPR036680">
    <property type="entry name" value="SPOR-like_sf"/>
</dbReference>
<dbReference type="EMBL" id="DSDS01000055">
    <property type="protein sequence ID" value="HET97550.1"/>
    <property type="molecule type" value="Genomic_DNA"/>
</dbReference>
<evidence type="ECO:0000313" key="8">
    <source>
        <dbReference type="EMBL" id="HET97550.1"/>
    </source>
</evidence>
<dbReference type="Pfam" id="PF03330">
    <property type="entry name" value="DPBB_1"/>
    <property type="match status" value="1"/>
</dbReference>
<dbReference type="GO" id="GO:0008932">
    <property type="term" value="F:lytic endotransglycosylase activity"/>
    <property type="evidence" value="ECO:0007669"/>
    <property type="project" value="UniProtKB-UniRule"/>
</dbReference>
<dbReference type="GO" id="GO:0071555">
    <property type="term" value="P:cell wall organization"/>
    <property type="evidence" value="ECO:0007669"/>
    <property type="project" value="UniProtKB-KW"/>
</dbReference>
<comment type="caution">
    <text evidence="8">The sequence shown here is derived from an EMBL/GenBank/DDBJ whole genome shotgun (WGS) entry which is preliminary data.</text>
</comment>
<feature type="signal peptide" evidence="4">
    <location>
        <begin position="1"/>
        <end position="25"/>
    </location>
</feature>
<reference evidence="8" key="1">
    <citation type="journal article" date="2020" name="mSystems">
        <title>Genome- and Community-Level Interaction Insights into Carbon Utilization and Element Cycling Functions of Hydrothermarchaeota in Hydrothermal Sediment.</title>
        <authorList>
            <person name="Zhou Z."/>
            <person name="Liu Y."/>
            <person name="Xu W."/>
            <person name="Pan J."/>
            <person name="Luo Z.H."/>
            <person name="Li M."/>
        </authorList>
    </citation>
    <scope>NUCLEOTIDE SEQUENCE [LARGE SCALE GENOMIC DNA]</scope>
    <source>
        <strain evidence="8">SpSt-1224</strain>
    </source>
</reference>
<dbReference type="InterPro" id="IPR036908">
    <property type="entry name" value="RlpA-like_sf"/>
</dbReference>
<dbReference type="Gene3D" id="2.40.40.10">
    <property type="entry name" value="RlpA-like domain"/>
    <property type="match status" value="1"/>
</dbReference>
<proteinExistence type="inferred from homology"/>
<dbReference type="NCBIfam" id="TIGR00413">
    <property type="entry name" value="rlpA"/>
    <property type="match status" value="1"/>
</dbReference>
<dbReference type="PROSITE" id="PS51724">
    <property type="entry name" value="SPOR"/>
    <property type="match status" value="1"/>
</dbReference>
<dbReference type="GO" id="GO:0042834">
    <property type="term" value="F:peptidoglycan binding"/>
    <property type="evidence" value="ECO:0007669"/>
    <property type="project" value="InterPro"/>
</dbReference>
<protein>
    <recommendedName>
        <fullName evidence="4">Probable endolytic peptidoglycan transglycosylase RlpA</fullName>
        <ecNumber evidence="4">4.2.2.-</ecNumber>
    </recommendedName>
</protein>
<dbReference type="EC" id="4.2.2.-" evidence="4"/>
<comment type="similarity">
    <text evidence="4 5">Belongs to the RlpA family.</text>
</comment>
<dbReference type="InterPro" id="IPR012997">
    <property type="entry name" value="RplA"/>
</dbReference>
<accession>A0A7C2XGI8</accession>
<dbReference type="Gene3D" id="3.30.70.1070">
    <property type="entry name" value="Sporulation related repeat"/>
    <property type="match status" value="1"/>
</dbReference>
<dbReference type="Proteomes" id="UP000885986">
    <property type="component" value="Unassembled WGS sequence"/>
</dbReference>
<dbReference type="InterPro" id="IPR007730">
    <property type="entry name" value="SPOR-like_dom"/>
</dbReference>
<keyword evidence="2 4" id="KW-0456">Lyase</keyword>